<feature type="transmembrane region" description="Helical" evidence="10">
    <location>
        <begin position="1296"/>
        <end position="1316"/>
    </location>
</feature>
<dbReference type="Pfam" id="PF00005">
    <property type="entry name" value="ABC_tran"/>
    <property type="match status" value="2"/>
</dbReference>
<evidence type="ECO:0000313" key="12">
    <source>
        <dbReference type="EMBL" id="KAL2859621.1"/>
    </source>
</evidence>
<feature type="transmembrane region" description="Helical" evidence="10">
    <location>
        <begin position="462"/>
        <end position="483"/>
    </location>
</feature>
<feature type="transmembrane region" description="Helical" evidence="10">
    <location>
        <begin position="1422"/>
        <end position="1440"/>
    </location>
</feature>
<gene>
    <name evidence="12" type="ORF">BJX68DRAFT_276869</name>
</gene>
<dbReference type="PROSITE" id="PS50893">
    <property type="entry name" value="ABC_TRANSPORTER_2"/>
    <property type="match status" value="2"/>
</dbReference>
<feature type="transmembrane region" description="Helical" evidence="10">
    <location>
        <begin position="1266"/>
        <end position="1290"/>
    </location>
</feature>
<protein>
    <submittedName>
        <fullName evidence="12">ABC-2 type transporter-domain-containing protein</fullName>
    </submittedName>
</protein>
<dbReference type="PANTHER" id="PTHR19241">
    <property type="entry name" value="ATP-BINDING CASSETTE TRANSPORTER"/>
    <property type="match status" value="1"/>
</dbReference>
<evidence type="ECO:0000256" key="4">
    <source>
        <dbReference type="ARBA" id="ARBA00022692"/>
    </source>
</evidence>
<keyword evidence="7 10" id="KW-1133">Transmembrane helix</keyword>
<dbReference type="InterPro" id="IPR010929">
    <property type="entry name" value="PDR_CDR_ABC"/>
</dbReference>
<dbReference type="PROSITE" id="PS00211">
    <property type="entry name" value="ABC_TRANSPORTER_1"/>
    <property type="match status" value="1"/>
</dbReference>
<keyword evidence="13" id="KW-1185">Reference proteome</keyword>
<evidence type="ECO:0000256" key="2">
    <source>
        <dbReference type="ARBA" id="ARBA00006012"/>
    </source>
</evidence>
<dbReference type="InterPro" id="IPR013525">
    <property type="entry name" value="ABC2_TM"/>
</dbReference>
<comment type="caution">
    <text evidence="12">The sequence shown here is derived from an EMBL/GenBank/DDBJ whole genome shotgun (WGS) entry which is preliminary data.</text>
</comment>
<dbReference type="InterPro" id="IPR027417">
    <property type="entry name" value="P-loop_NTPase"/>
</dbReference>
<dbReference type="InterPro" id="IPR034001">
    <property type="entry name" value="ABCG_PDR_1"/>
</dbReference>
<feature type="domain" description="ABC transporter" evidence="11">
    <location>
        <begin position="95"/>
        <end position="358"/>
    </location>
</feature>
<keyword evidence="8 10" id="KW-0472">Membrane</keyword>
<comment type="subcellular location">
    <subcellularLocation>
        <location evidence="1">Membrane</location>
        <topology evidence="1">Multi-pass membrane protein</topology>
    </subcellularLocation>
</comment>
<keyword evidence="3" id="KW-0813">Transport</keyword>
<keyword evidence="6" id="KW-0067">ATP-binding</keyword>
<dbReference type="SMART" id="SM00382">
    <property type="entry name" value="AAA"/>
    <property type="match status" value="2"/>
</dbReference>
<name>A0ABR4L509_9EURO</name>
<evidence type="ECO:0000256" key="7">
    <source>
        <dbReference type="ARBA" id="ARBA00022989"/>
    </source>
</evidence>
<dbReference type="RefSeq" id="XP_070904555.1">
    <property type="nucleotide sequence ID" value="XM_071048207.1"/>
</dbReference>
<reference evidence="12 13" key="1">
    <citation type="submission" date="2024-07" db="EMBL/GenBank/DDBJ databases">
        <title>Section-level genome sequencing and comparative genomics of Aspergillus sections Usti and Cavernicolus.</title>
        <authorList>
            <consortium name="Lawrence Berkeley National Laboratory"/>
            <person name="Nybo J.L."/>
            <person name="Vesth T.C."/>
            <person name="Theobald S."/>
            <person name="Frisvad J.C."/>
            <person name="Larsen T.O."/>
            <person name="Kjaerboelling I."/>
            <person name="Rothschild-Mancinelli K."/>
            <person name="Lyhne E.K."/>
            <person name="Kogle M.E."/>
            <person name="Barry K."/>
            <person name="Clum A."/>
            <person name="Na H."/>
            <person name="Ledsgaard L."/>
            <person name="Lin J."/>
            <person name="Lipzen A."/>
            <person name="Kuo A."/>
            <person name="Riley R."/>
            <person name="Mondo S."/>
            <person name="LaButti K."/>
            <person name="Haridas S."/>
            <person name="Pangalinan J."/>
            <person name="Salamov A.A."/>
            <person name="Simmons B.A."/>
            <person name="Magnuson J.K."/>
            <person name="Chen J."/>
            <person name="Drula E."/>
            <person name="Henrissat B."/>
            <person name="Wiebenga A."/>
            <person name="Lubbers R.J."/>
            <person name="Gomes A.C."/>
            <person name="Macurrencykelacurrency M.R."/>
            <person name="Stajich J."/>
            <person name="Grigoriev I.V."/>
            <person name="Mortensen U.H."/>
            <person name="De vries R.P."/>
            <person name="Baker S.E."/>
            <person name="Andersen M.R."/>
        </authorList>
    </citation>
    <scope>NUCLEOTIDE SEQUENCE [LARGE SCALE GENOMIC DNA]</scope>
    <source>
        <strain evidence="12 13">CBS 756.74</strain>
    </source>
</reference>
<dbReference type="SUPFAM" id="SSF52540">
    <property type="entry name" value="P-loop containing nucleoside triphosphate hydrolases"/>
    <property type="match status" value="2"/>
</dbReference>
<evidence type="ECO:0000256" key="9">
    <source>
        <dbReference type="SAM" id="MobiDB-lite"/>
    </source>
</evidence>
<feature type="compositionally biased region" description="Polar residues" evidence="9">
    <location>
        <begin position="22"/>
        <end position="31"/>
    </location>
</feature>
<feature type="transmembrane region" description="Helical" evidence="10">
    <location>
        <begin position="719"/>
        <end position="736"/>
    </location>
</feature>
<dbReference type="Pfam" id="PF06422">
    <property type="entry name" value="PDR_CDR"/>
    <property type="match status" value="1"/>
</dbReference>
<keyword evidence="5" id="KW-0547">Nucleotide-binding</keyword>
<feature type="transmembrane region" description="Helical" evidence="10">
    <location>
        <begin position="503"/>
        <end position="524"/>
    </location>
</feature>
<dbReference type="InterPro" id="IPR003593">
    <property type="entry name" value="AAA+_ATPase"/>
</dbReference>
<dbReference type="InterPro" id="IPR034003">
    <property type="entry name" value="ABCG_PDR_2"/>
</dbReference>
<keyword evidence="4 10" id="KW-0812">Transmembrane</keyword>
<feature type="transmembrane region" description="Helical" evidence="10">
    <location>
        <begin position="1241"/>
        <end position="1259"/>
    </location>
</feature>
<dbReference type="GeneID" id="98163371"/>
<evidence type="ECO:0000256" key="8">
    <source>
        <dbReference type="ARBA" id="ARBA00023136"/>
    </source>
</evidence>
<dbReference type="CDD" id="cd03232">
    <property type="entry name" value="ABCG_PDR_domain2"/>
    <property type="match status" value="1"/>
</dbReference>
<feature type="region of interest" description="Disordered" evidence="9">
    <location>
        <begin position="363"/>
        <end position="384"/>
    </location>
</feature>
<evidence type="ECO:0000256" key="1">
    <source>
        <dbReference type="ARBA" id="ARBA00004141"/>
    </source>
</evidence>
<feature type="transmembrane region" description="Helical" evidence="10">
    <location>
        <begin position="576"/>
        <end position="600"/>
    </location>
</feature>
<dbReference type="InterPro" id="IPR029481">
    <property type="entry name" value="ABC_trans_N"/>
</dbReference>
<feature type="region of interest" description="Disordered" evidence="9">
    <location>
        <begin position="21"/>
        <end position="48"/>
    </location>
</feature>
<evidence type="ECO:0000256" key="3">
    <source>
        <dbReference type="ARBA" id="ARBA00022448"/>
    </source>
</evidence>
<dbReference type="Pfam" id="PF14510">
    <property type="entry name" value="ABC_trans_N"/>
    <property type="match status" value="1"/>
</dbReference>
<comment type="similarity">
    <text evidence="2">Belongs to the ABC transporter superfamily. ABCG family. PDR (TC 3.A.1.205) subfamily.</text>
</comment>
<feature type="transmembrane region" description="Helical" evidence="10">
    <location>
        <begin position="1180"/>
        <end position="1198"/>
    </location>
</feature>
<evidence type="ECO:0000259" key="11">
    <source>
        <dbReference type="PROSITE" id="PS50893"/>
    </source>
</evidence>
<evidence type="ECO:0000256" key="5">
    <source>
        <dbReference type="ARBA" id="ARBA00022741"/>
    </source>
</evidence>
<feature type="transmembrane region" description="Helical" evidence="10">
    <location>
        <begin position="607"/>
        <end position="627"/>
    </location>
</feature>
<accession>A0ABR4L509</accession>
<dbReference type="CDD" id="cd03233">
    <property type="entry name" value="ABCG_PDR_domain1"/>
    <property type="match status" value="1"/>
</dbReference>
<evidence type="ECO:0000256" key="10">
    <source>
        <dbReference type="SAM" id="Phobius"/>
    </source>
</evidence>
<dbReference type="Proteomes" id="UP001610444">
    <property type="component" value="Unassembled WGS sequence"/>
</dbReference>
<proteinExistence type="inferred from homology"/>
<sequence length="1449" mass="161825">MIDPNVNQRLQDDLQDLARQLTQPSHASSHEVNAYNPKPGSNLDPQSPNFDARAWVKAVIKLSQGDPDAAPPRFLGVAFKALSAYGSSSGSERQLTALNVVPKAISSFAGLLGANRKGNWVDILRDLEGVVEQGELLLVLGPPGSGCSTFLKTLAGETSGFEISKDAYLNYRGIARKHIQGSLRGDVLYNAEVDAHLPHLTVGETLTFAAQCRSARHIPGGTPQGQASNTMRDVMMSIFGIRHTHSTRVGDDFVRGVSGGERKRVSIAEAALSEAKLQCWDNSTRGLDSANAINFCQNLRVQADLLGVASAVALYQAPQAAYELFDRVIVLYEGRQIFFGKVEEARGYFERLGFECPDRQTTPDFLTSMTSPGERRPRPGYKNKVPRSPDEFAARWEQSQARQSLLKVLSAYEDKHPSAERLEEFKTSRRAEQAKSQRASSPYVISYLQQVRLTVWRGYRRLLADPGFTVASLLFNVIVALLLGSMYYDLKPDTSSLYYRGGIVFYALLFNAFASQLEVLTVYAERPIVEKQNRYAFYHQSAQAIASYIMDLPYKTINMIVFNLVIYFMSNLRREAGAFFFFCLTTYILTLVMSCLYRLLANITRAAYQAMVPSAILSLGLIIYTGYTIPVEYLPGWSRWMNYVNPFAYAFEALMVNEFHGRMFSCAEVVPRGAGYQGLSDESRVCAAVGAIPGSTIVSGDSYIALTFGYYNENKWRDVGILIAFLVFFFGVYLIAAEYAKPPRSKGEVLVFSSRKLPHHSKTNAHDLELQPTGRGDTLHATRDTYIGYDVDRPRSTENAAIFHWEDLCYTVSIKGTERRILDHVDGWVKPGASTALMGVSGAGKTTLLDVLANRVSVGVVSGSTFINGAPTDSSFQHRVGYVQQQDLHLSTMTVREALEFSALLRQSAEIATKEKLDYVDYVIELLEMQSFEHAVIGTPGEGLNVEQRKRLTIGVELAARPQLLLFLDEPTSGLDSQTSWAILQLIKKLTASGQAVLCTIHQPSALLFDQFDRLLLLAPGGKTVYFGDLGTNSKTLIEYLERNGAPMCPPGANQAEWMLDVIRQSTDDEHKNSDWHRVWRESPEFRAVKAELSRLRGLAAEAENGDGDGTLGAPSEPSQHREFVASYWRQFCVVLDRTGKHFWRSPGYLWSKIALVVLSSLYIGLSFRAKNSIQGLSNQLYAIFMFLVMFNNINEQIMPMFVPQRSLYETRERPSKIYHWTTFLLSNILVEAGWNTLMSVLIYVCWYYPIGFVGNTAVEDREIRGFLVFLFLWMFMLFTSTFSHFAITWVPNAEIGGVIASLLWMFCLVFCGVAIPKADFPTFWKFMHPVSPGTYLVGGVMSAALGGANVTCTETEMLEIAAPSNLSCGAFLDPFATETGGNLLNPDATDTCRYCVISTTDQFLSRFDIYYKDAWRNFGVLWVYILFNVAAAVALYWVFRVPRRGRKQ</sequence>
<dbReference type="InterPro" id="IPR017871">
    <property type="entry name" value="ABC_transporter-like_CS"/>
</dbReference>
<feature type="domain" description="ABC transporter" evidence="11">
    <location>
        <begin position="803"/>
        <end position="1045"/>
    </location>
</feature>
<evidence type="ECO:0000256" key="6">
    <source>
        <dbReference type="ARBA" id="ARBA00022840"/>
    </source>
</evidence>
<organism evidence="12 13">
    <name type="scientific">Aspergillus pseudodeflectus</name>
    <dbReference type="NCBI Taxonomy" id="176178"/>
    <lineage>
        <taxon>Eukaryota</taxon>
        <taxon>Fungi</taxon>
        <taxon>Dikarya</taxon>
        <taxon>Ascomycota</taxon>
        <taxon>Pezizomycotina</taxon>
        <taxon>Eurotiomycetes</taxon>
        <taxon>Eurotiomycetidae</taxon>
        <taxon>Eurotiales</taxon>
        <taxon>Aspergillaceae</taxon>
        <taxon>Aspergillus</taxon>
        <taxon>Aspergillus subgen. Nidulantes</taxon>
    </lineage>
</organism>
<feature type="transmembrane region" description="Helical" evidence="10">
    <location>
        <begin position="545"/>
        <end position="570"/>
    </location>
</feature>
<dbReference type="InterPro" id="IPR003439">
    <property type="entry name" value="ABC_transporter-like_ATP-bd"/>
</dbReference>
<dbReference type="EMBL" id="JBFXLR010000003">
    <property type="protein sequence ID" value="KAL2859621.1"/>
    <property type="molecule type" value="Genomic_DNA"/>
</dbReference>
<evidence type="ECO:0000313" key="13">
    <source>
        <dbReference type="Proteomes" id="UP001610444"/>
    </source>
</evidence>
<dbReference type="Gene3D" id="3.40.50.300">
    <property type="entry name" value="P-loop containing nucleotide triphosphate hydrolases"/>
    <property type="match status" value="2"/>
</dbReference>
<dbReference type="Pfam" id="PF01061">
    <property type="entry name" value="ABC2_membrane"/>
    <property type="match status" value="2"/>
</dbReference>
<feature type="transmembrane region" description="Helical" evidence="10">
    <location>
        <begin position="1148"/>
        <end position="1168"/>
    </location>
</feature>